<feature type="domain" description="Thioredoxin" evidence="5">
    <location>
        <begin position="262"/>
        <end position="395"/>
    </location>
</feature>
<dbReference type="InterPro" id="IPR050553">
    <property type="entry name" value="Thioredoxin_ResA/DsbE_sf"/>
</dbReference>
<keyword evidence="3" id="KW-1015">Disulfide bond</keyword>
<dbReference type="RefSeq" id="WP_124315756.1">
    <property type="nucleotide sequence ID" value="NZ_AP028155.1"/>
</dbReference>
<sequence length="401" mass="46026">MRYLCFKYVNISVVLILLFIGGGCEKSDNYKITGMLYGFADNTKVSLTLAATHQDEKKEMETTVQDGKFTFVGKLVEPRYYMLTIEEPTGVRGTYGFMLENSDITFSAVRGEQQEGRPYVELKDVQLKGSVTDQIFREKMAFREKLDQMFVDYREAHAGTIKKISELRKNGDRKVITDFMQTDDYKNLVKAEREAFQTIEKVIHDSVAANGDSFWGPLLLLNNRAYFSSNDTEAKELFNGFSEEAKNSFYGQALKKQIFPKTLKGKSVPEFSLPDRNEKVYSMKELSKGKKCVLIDFWASWCGPCRKSIPFLKKMYQDLVDQGLEIISISIDKSNADWLKALDEEQLPWPCLIDTENVFAEKFDGRAIPMFILVDENGIVVEDNLRDQALKNKIEELIRNK</sequence>
<reference evidence="6 7" key="1">
    <citation type="submission" date="2020-08" db="EMBL/GenBank/DDBJ databases">
        <title>Genomic Encyclopedia of Type Strains, Phase IV (KMG-IV): sequencing the most valuable type-strain genomes for metagenomic binning, comparative biology and taxonomic classification.</title>
        <authorList>
            <person name="Goeker M."/>
        </authorList>
    </citation>
    <scope>NUCLEOTIDE SEQUENCE [LARGE SCALE GENOMIC DNA]</scope>
    <source>
        <strain evidence="6 7">DSM 105721</strain>
    </source>
</reference>
<keyword evidence="7" id="KW-1185">Reference proteome</keyword>
<organism evidence="6 7">
    <name type="scientific">Butyricimonas faecihominis</name>
    <dbReference type="NCBI Taxonomy" id="1472416"/>
    <lineage>
        <taxon>Bacteria</taxon>
        <taxon>Pseudomonadati</taxon>
        <taxon>Bacteroidota</taxon>
        <taxon>Bacteroidia</taxon>
        <taxon>Bacteroidales</taxon>
        <taxon>Odoribacteraceae</taxon>
        <taxon>Butyricimonas</taxon>
    </lineage>
</organism>
<dbReference type="PROSITE" id="PS00194">
    <property type="entry name" value="THIOREDOXIN_1"/>
    <property type="match status" value="1"/>
</dbReference>
<keyword evidence="6" id="KW-0413">Isomerase</keyword>
<dbReference type="InterPro" id="IPR025380">
    <property type="entry name" value="DUF4369"/>
</dbReference>
<dbReference type="GO" id="GO:0030313">
    <property type="term" value="C:cell envelope"/>
    <property type="evidence" value="ECO:0007669"/>
    <property type="project" value="UniProtKB-SubCell"/>
</dbReference>
<dbReference type="GO" id="GO:0016853">
    <property type="term" value="F:isomerase activity"/>
    <property type="evidence" value="ECO:0007669"/>
    <property type="project" value="UniProtKB-KW"/>
</dbReference>
<dbReference type="PROSITE" id="PS51352">
    <property type="entry name" value="THIOREDOXIN_2"/>
    <property type="match status" value="1"/>
</dbReference>
<evidence type="ECO:0000256" key="2">
    <source>
        <dbReference type="ARBA" id="ARBA00022748"/>
    </source>
</evidence>
<dbReference type="InterPro" id="IPR036249">
    <property type="entry name" value="Thioredoxin-like_sf"/>
</dbReference>
<evidence type="ECO:0000256" key="4">
    <source>
        <dbReference type="ARBA" id="ARBA00023284"/>
    </source>
</evidence>
<comment type="subcellular location">
    <subcellularLocation>
        <location evidence="1">Cell envelope</location>
    </subcellularLocation>
</comment>
<dbReference type="PROSITE" id="PS51257">
    <property type="entry name" value="PROKAR_LIPOPROTEIN"/>
    <property type="match status" value="1"/>
</dbReference>
<dbReference type="PANTHER" id="PTHR42852:SF6">
    <property type="entry name" value="THIOL:DISULFIDE INTERCHANGE PROTEIN DSBE"/>
    <property type="match status" value="1"/>
</dbReference>
<evidence type="ECO:0000256" key="1">
    <source>
        <dbReference type="ARBA" id="ARBA00004196"/>
    </source>
</evidence>
<dbReference type="OrthoDB" id="9794348at2"/>
<dbReference type="Pfam" id="PF14289">
    <property type="entry name" value="DUF4369"/>
    <property type="match status" value="1"/>
</dbReference>
<evidence type="ECO:0000313" key="7">
    <source>
        <dbReference type="Proteomes" id="UP000546007"/>
    </source>
</evidence>
<dbReference type="InterPro" id="IPR013740">
    <property type="entry name" value="Redoxin"/>
</dbReference>
<dbReference type="EMBL" id="JACIES010000002">
    <property type="protein sequence ID" value="MBB4025317.1"/>
    <property type="molecule type" value="Genomic_DNA"/>
</dbReference>
<dbReference type="SUPFAM" id="SSF52833">
    <property type="entry name" value="Thioredoxin-like"/>
    <property type="match status" value="1"/>
</dbReference>
<evidence type="ECO:0000256" key="3">
    <source>
        <dbReference type="ARBA" id="ARBA00023157"/>
    </source>
</evidence>
<name>A0A7W6HUR7_9BACT</name>
<keyword evidence="4" id="KW-0676">Redox-active center</keyword>
<dbReference type="GeneID" id="93099466"/>
<dbReference type="GO" id="GO:0017004">
    <property type="term" value="P:cytochrome complex assembly"/>
    <property type="evidence" value="ECO:0007669"/>
    <property type="project" value="UniProtKB-KW"/>
</dbReference>
<dbReference type="AlphaFoldDB" id="A0A7W6HUR7"/>
<dbReference type="InterPro" id="IPR017937">
    <property type="entry name" value="Thioredoxin_CS"/>
</dbReference>
<keyword evidence="2" id="KW-0201">Cytochrome c-type biogenesis</keyword>
<protein>
    <submittedName>
        <fullName evidence="6">Thiol-disulfide isomerase/thioredoxin</fullName>
    </submittedName>
</protein>
<dbReference type="Pfam" id="PF08534">
    <property type="entry name" value="Redoxin"/>
    <property type="match status" value="1"/>
</dbReference>
<dbReference type="CDD" id="cd02966">
    <property type="entry name" value="TlpA_like_family"/>
    <property type="match status" value="1"/>
</dbReference>
<accession>A0A7W6HUR7</accession>
<comment type="caution">
    <text evidence="6">The sequence shown here is derived from an EMBL/GenBank/DDBJ whole genome shotgun (WGS) entry which is preliminary data.</text>
</comment>
<gene>
    <name evidence="6" type="ORF">GGR14_001089</name>
</gene>
<evidence type="ECO:0000313" key="6">
    <source>
        <dbReference type="EMBL" id="MBB4025317.1"/>
    </source>
</evidence>
<dbReference type="PANTHER" id="PTHR42852">
    <property type="entry name" value="THIOL:DISULFIDE INTERCHANGE PROTEIN DSBE"/>
    <property type="match status" value="1"/>
</dbReference>
<proteinExistence type="predicted"/>
<dbReference type="Proteomes" id="UP000546007">
    <property type="component" value="Unassembled WGS sequence"/>
</dbReference>
<evidence type="ECO:0000259" key="5">
    <source>
        <dbReference type="PROSITE" id="PS51352"/>
    </source>
</evidence>
<dbReference type="InterPro" id="IPR013766">
    <property type="entry name" value="Thioredoxin_domain"/>
</dbReference>
<dbReference type="GO" id="GO:0016491">
    <property type="term" value="F:oxidoreductase activity"/>
    <property type="evidence" value="ECO:0007669"/>
    <property type="project" value="InterPro"/>
</dbReference>
<dbReference type="Gene3D" id="3.40.30.10">
    <property type="entry name" value="Glutaredoxin"/>
    <property type="match status" value="1"/>
</dbReference>